<dbReference type="SUPFAM" id="SSF47113">
    <property type="entry name" value="Histone-fold"/>
    <property type="match status" value="1"/>
</dbReference>
<organism evidence="5 6">
    <name type="scientific">Dovyalis caffra</name>
    <dbReference type="NCBI Taxonomy" id="77055"/>
    <lineage>
        <taxon>Eukaryota</taxon>
        <taxon>Viridiplantae</taxon>
        <taxon>Streptophyta</taxon>
        <taxon>Embryophyta</taxon>
        <taxon>Tracheophyta</taxon>
        <taxon>Spermatophyta</taxon>
        <taxon>Magnoliopsida</taxon>
        <taxon>eudicotyledons</taxon>
        <taxon>Gunneridae</taxon>
        <taxon>Pentapetalae</taxon>
        <taxon>rosids</taxon>
        <taxon>fabids</taxon>
        <taxon>Malpighiales</taxon>
        <taxon>Salicaceae</taxon>
        <taxon>Flacourtieae</taxon>
        <taxon>Dovyalis</taxon>
    </lineage>
</organism>
<accession>A0AAV1RHG2</accession>
<sequence>MKDSNKECGESSLGTKTSDELEDGERETEQIRRDEMGNKERGEVEEEMNKGDEHIYGERERGKKLVPTIHKIPSSHLPIEFTFSDGRSRGEQGRKTTTRPEFPTGRIKRIMKLDKDINKVNSDALFLVSSSTELFVRFLAEKSAEVAVEKKRKIVKLDHIRVAVKRHQPTSDFLLDSLPLPIQSSEKPASDKISTRTTEDKPAPAGTRRIDHFFTKAANEELPVQINES</sequence>
<dbReference type="Gene3D" id="1.10.20.10">
    <property type="entry name" value="Histone, subunit A"/>
    <property type="match status" value="1"/>
</dbReference>
<comment type="caution">
    <text evidence="5">The sequence shown here is derived from an EMBL/GenBank/DDBJ whole genome shotgun (WGS) entry which is preliminary data.</text>
</comment>
<name>A0AAV1RHG2_9ROSI</name>
<feature type="region of interest" description="Disordered" evidence="3">
    <location>
        <begin position="1"/>
        <end position="65"/>
    </location>
</feature>
<reference evidence="5 6" key="1">
    <citation type="submission" date="2024-01" db="EMBL/GenBank/DDBJ databases">
        <authorList>
            <person name="Waweru B."/>
        </authorList>
    </citation>
    <scope>NUCLEOTIDE SEQUENCE [LARGE SCALE GENOMIC DNA]</scope>
</reference>
<dbReference type="GO" id="GO:0046982">
    <property type="term" value="F:protein heterodimerization activity"/>
    <property type="evidence" value="ECO:0007669"/>
    <property type="project" value="InterPro"/>
</dbReference>
<evidence type="ECO:0000256" key="3">
    <source>
        <dbReference type="SAM" id="MobiDB-lite"/>
    </source>
</evidence>
<evidence type="ECO:0000313" key="6">
    <source>
        <dbReference type="Proteomes" id="UP001314170"/>
    </source>
</evidence>
<dbReference type="Pfam" id="PF00808">
    <property type="entry name" value="CBFD_NFYB_HMF"/>
    <property type="match status" value="1"/>
</dbReference>
<dbReference type="CDD" id="cd22929">
    <property type="entry name" value="HFD_POLE4-like"/>
    <property type="match status" value="1"/>
</dbReference>
<dbReference type="AlphaFoldDB" id="A0AAV1RHG2"/>
<dbReference type="GO" id="GO:0000976">
    <property type="term" value="F:transcription cis-regulatory region binding"/>
    <property type="evidence" value="ECO:0007669"/>
    <property type="project" value="TreeGrafter"/>
</dbReference>
<dbReference type="InterPro" id="IPR009072">
    <property type="entry name" value="Histone-fold"/>
</dbReference>
<protein>
    <recommendedName>
        <fullName evidence="4">Transcription factor CBF/NF-Y/archaeal histone domain-containing protein</fullName>
    </recommendedName>
</protein>
<dbReference type="Proteomes" id="UP001314170">
    <property type="component" value="Unassembled WGS sequence"/>
</dbReference>
<dbReference type="PANTHER" id="PTHR10252:SF54">
    <property type="entry name" value="CHROMATIN ACCESSIBILITY COMPLEX PROTEIN 1"/>
    <property type="match status" value="1"/>
</dbReference>
<gene>
    <name evidence="5" type="ORF">DCAF_LOCUS11187</name>
</gene>
<proteinExistence type="predicted"/>
<evidence type="ECO:0000256" key="2">
    <source>
        <dbReference type="ARBA" id="ARBA00023242"/>
    </source>
</evidence>
<evidence type="ECO:0000313" key="5">
    <source>
        <dbReference type="EMBL" id="CAK7336180.1"/>
    </source>
</evidence>
<evidence type="ECO:0000256" key="1">
    <source>
        <dbReference type="ARBA" id="ARBA00004123"/>
    </source>
</evidence>
<dbReference type="GO" id="GO:0006355">
    <property type="term" value="P:regulation of DNA-templated transcription"/>
    <property type="evidence" value="ECO:0007669"/>
    <property type="project" value="TreeGrafter"/>
</dbReference>
<feature type="domain" description="Transcription factor CBF/NF-Y/archaeal histone" evidence="4">
    <location>
        <begin position="101"/>
        <end position="164"/>
    </location>
</feature>
<feature type="region of interest" description="Disordered" evidence="3">
    <location>
        <begin position="182"/>
        <end position="209"/>
    </location>
</feature>
<feature type="region of interest" description="Disordered" evidence="3">
    <location>
        <begin position="80"/>
        <end position="101"/>
    </location>
</feature>
<dbReference type="InterPro" id="IPR050568">
    <property type="entry name" value="Transcr_DNA_Rep_Reg"/>
</dbReference>
<dbReference type="GO" id="GO:0005634">
    <property type="term" value="C:nucleus"/>
    <property type="evidence" value="ECO:0007669"/>
    <property type="project" value="UniProtKB-SubCell"/>
</dbReference>
<dbReference type="EMBL" id="CAWUPB010000994">
    <property type="protein sequence ID" value="CAK7336180.1"/>
    <property type="molecule type" value="Genomic_DNA"/>
</dbReference>
<keyword evidence="6" id="KW-1185">Reference proteome</keyword>
<keyword evidence="2" id="KW-0539">Nucleus</keyword>
<comment type="subcellular location">
    <subcellularLocation>
        <location evidence="1">Nucleus</location>
    </subcellularLocation>
</comment>
<feature type="compositionally biased region" description="Basic and acidic residues" evidence="3">
    <location>
        <begin position="27"/>
        <end position="63"/>
    </location>
</feature>
<dbReference type="PANTHER" id="PTHR10252">
    <property type="entry name" value="HISTONE-LIKE TRANSCRIPTION FACTOR CCAAT-RELATED"/>
    <property type="match status" value="1"/>
</dbReference>
<dbReference type="InterPro" id="IPR003958">
    <property type="entry name" value="CBFA_NFYB_domain"/>
</dbReference>
<feature type="compositionally biased region" description="Basic and acidic residues" evidence="3">
    <location>
        <begin position="188"/>
        <end position="209"/>
    </location>
</feature>
<evidence type="ECO:0000259" key="4">
    <source>
        <dbReference type="Pfam" id="PF00808"/>
    </source>
</evidence>